<dbReference type="PANTHER" id="PTHR30614">
    <property type="entry name" value="MEMBRANE COMPONENT OF AMINO ACID ABC TRANSPORTER"/>
    <property type="match status" value="1"/>
</dbReference>
<evidence type="ECO:0000313" key="11">
    <source>
        <dbReference type="EMBL" id="MDY5167621.1"/>
    </source>
</evidence>
<evidence type="ECO:0000256" key="8">
    <source>
        <dbReference type="ARBA" id="ARBA00023136"/>
    </source>
</evidence>
<evidence type="ECO:0000256" key="3">
    <source>
        <dbReference type="ARBA" id="ARBA00022448"/>
    </source>
</evidence>
<dbReference type="FunFam" id="1.10.3720.10:FF:000033">
    <property type="entry name" value="Polar amino acid ABC transporter permease"/>
    <property type="match status" value="1"/>
</dbReference>
<evidence type="ECO:0000313" key="13">
    <source>
        <dbReference type="Proteomes" id="UP000247612"/>
    </source>
</evidence>
<dbReference type="Pfam" id="PF00528">
    <property type="entry name" value="BPD_transp_1"/>
    <property type="match status" value="1"/>
</dbReference>
<evidence type="ECO:0000256" key="2">
    <source>
        <dbReference type="ARBA" id="ARBA00010072"/>
    </source>
</evidence>
<evidence type="ECO:0000256" key="6">
    <source>
        <dbReference type="ARBA" id="ARBA00022970"/>
    </source>
</evidence>
<dbReference type="Proteomes" id="UP001276902">
    <property type="component" value="Unassembled WGS sequence"/>
</dbReference>
<dbReference type="InterPro" id="IPR010065">
    <property type="entry name" value="AA_ABC_transptr_permease_3TM"/>
</dbReference>
<feature type="domain" description="ABC transmembrane type-1" evidence="10">
    <location>
        <begin position="33"/>
        <end position="234"/>
    </location>
</feature>
<keyword evidence="8 9" id="KW-0472">Membrane</keyword>
<dbReference type="NCBIfam" id="TIGR01726">
    <property type="entry name" value="HEQRo_perm_3TM"/>
    <property type="match status" value="1"/>
</dbReference>
<dbReference type="InterPro" id="IPR000515">
    <property type="entry name" value="MetI-like"/>
</dbReference>
<comment type="similarity">
    <text evidence="2">Belongs to the binding-protein-dependent transport system permease family. HisMQ subfamily.</text>
</comment>
<accession>A0A318KQD6</accession>
<reference evidence="11" key="2">
    <citation type="submission" date="2022-03" db="EMBL/GenBank/DDBJ databases">
        <title>First case of bacteraemia caused by Dielma fastidiosa in a patient hospitalised with diverticulitis.</title>
        <authorList>
            <person name="Forman-Ankjaer B."/>
            <person name="Hvid-Jensen F."/>
            <person name="Kobel C.M."/>
            <person name="Greve T."/>
        </authorList>
    </citation>
    <scope>NUCLEOTIDE SEQUENCE</scope>
    <source>
        <strain evidence="11">AUH_DF_2021</strain>
    </source>
</reference>
<comment type="subcellular location">
    <subcellularLocation>
        <location evidence="1 9">Cell membrane</location>
        <topology evidence="1 9">Multi-pass membrane protein</topology>
    </subcellularLocation>
</comment>
<evidence type="ECO:0000256" key="4">
    <source>
        <dbReference type="ARBA" id="ARBA00022475"/>
    </source>
</evidence>
<evidence type="ECO:0000256" key="5">
    <source>
        <dbReference type="ARBA" id="ARBA00022692"/>
    </source>
</evidence>
<feature type="transmembrane region" description="Helical" evidence="9">
    <location>
        <begin position="216"/>
        <end position="237"/>
    </location>
</feature>
<dbReference type="RefSeq" id="WP_022937487.1">
    <property type="nucleotide sequence ID" value="NZ_BAABZA010000001.1"/>
</dbReference>
<keyword evidence="5 9" id="KW-0812">Transmembrane</keyword>
<proteinExistence type="inferred from homology"/>
<dbReference type="GO" id="GO:0043190">
    <property type="term" value="C:ATP-binding cassette (ABC) transporter complex"/>
    <property type="evidence" value="ECO:0007669"/>
    <property type="project" value="InterPro"/>
</dbReference>
<dbReference type="EMBL" id="QJKH01000006">
    <property type="protein sequence ID" value="PXX78998.1"/>
    <property type="molecule type" value="Genomic_DNA"/>
</dbReference>
<name>A0A318KQD6_9FIRM</name>
<dbReference type="STRING" id="1034346.GCA_000313565_01171"/>
<evidence type="ECO:0000256" key="7">
    <source>
        <dbReference type="ARBA" id="ARBA00022989"/>
    </source>
</evidence>
<feature type="transmembrane region" description="Helical" evidence="9">
    <location>
        <begin position="78"/>
        <end position="106"/>
    </location>
</feature>
<dbReference type="InterPro" id="IPR035906">
    <property type="entry name" value="MetI-like_sf"/>
</dbReference>
<dbReference type="CDD" id="cd06261">
    <property type="entry name" value="TM_PBP2"/>
    <property type="match status" value="1"/>
</dbReference>
<comment type="caution">
    <text evidence="12">The sequence shown here is derived from an EMBL/GenBank/DDBJ whole genome shotgun (WGS) entry which is preliminary data.</text>
</comment>
<dbReference type="GO" id="GO:0022857">
    <property type="term" value="F:transmembrane transporter activity"/>
    <property type="evidence" value="ECO:0007669"/>
    <property type="project" value="InterPro"/>
</dbReference>
<dbReference type="Gene3D" id="1.10.3720.10">
    <property type="entry name" value="MetI-like"/>
    <property type="match status" value="1"/>
</dbReference>
<dbReference type="PANTHER" id="PTHR30614:SF20">
    <property type="entry name" value="GLUTAMINE TRANSPORT SYSTEM PERMEASE PROTEIN GLNP"/>
    <property type="match status" value="1"/>
</dbReference>
<keyword evidence="13" id="KW-1185">Reference proteome</keyword>
<dbReference type="SUPFAM" id="SSF161098">
    <property type="entry name" value="MetI-like"/>
    <property type="match status" value="1"/>
</dbReference>
<reference evidence="12 13" key="1">
    <citation type="submission" date="2018-05" db="EMBL/GenBank/DDBJ databases">
        <title>Genomic Encyclopedia of Type Strains, Phase IV (KMG-IV): sequencing the most valuable type-strain genomes for metagenomic binning, comparative biology and taxonomic classification.</title>
        <authorList>
            <person name="Goeker M."/>
        </authorList>
    </citation>
    <scope>NUCLEOTIDE SEQUENCE [LARGE SCALE GENOMIC DNA]</scope>
    <source>
        <strain evidence="12 13">JC118</strain>
    </source>
</reference>
<gene>
    <name evidence="12" type="ORF">DES51_106117</name>
    <name evidence="11" type="ORF">MQE39_05725</name>
</gene>
<dbReference type="Proteomes" id="UP000247612">
    <property type="component" value="Unassembled WGS sequence"/>
</dbReference>
<dbReference type="PROSITE" id="PS50928">
    <property type="entry name" value="ABC_TM1"/>
    <property type="match status" value="1"/>
</dbReference>
<dbReference type="InterPro" id="IPR043429">
    <property type="entry name" value="ArtM/GltK/GlnP/TcyL/YhdX-like"/>
</dbReference>
<keyword evidence="7 9" id="KW-1133">Transmembrane helix</keyword>
<evidence type="ECO:0000256" key="9">
    <source>
        <dbReference type="RuleBase" id="RU363032"/>
    </source>
</evidence>
<evidence type="ECO:0000256" key="1">
    <source>
        <dbReference type="ARBA" id="ARBA00004651"/>
    </source>
</evidence>
<organism evidence="12 13">
    <name type="scientific">Dielma fastidiosa</name>
    <dbReference type="NCBI Taxonomy" id="1034346"/>
    <lineage>
        <taxon>Bacteria</taxon>
        <taxon>Bacillati</taxon>
        <taxon>Bacillota</taxon>
        <taxon>Erysipelotrichia</taxon>
        <taxon>Erysipelotrichales</taxon>
        <taxon>Erysipelotrichaceae</taxon>
        <taxon>Dielma</taxon>
    </lineage>
</organism>
<dbReference type="GO" id="GO:0006865">
    <property type="term" value="P:amino acid transport"/>
    <property type="evidence" value="ECO:0007669"/>
    <property type="project" value="UniProtKB-KW"/>
</dbReference>
<keyword evidence="4" id="KW-1003">Cell membrane</keyword>
<dbReference type="AlphaFoldDB" id="A0A318KQD6"/>
<feature type="transmembrane region" description="Helical" evidence="9">
    <location>
        <begin position="37"/>
        <end position="57"/>
    </location>
</feature>
<keyword evidence="6" id="KW-0029">Amino-acid transport</keyword>
<evidence type="ECO:0000259" key="10">
    <source>
        <dbReference type="PROSITE" id="PS50928"/>
    </source>
</evidence>
<sequence length="259" mass="28479">MNLIEVISVTNPNMIVDAWNVFIKYKSLLLIGVRNTLIVALIGTLVGLLIGLVIGAIRAVTQNKEASDSAFIRIIKKIGYLITSIYVSIFRGTPMMVQAMFLFYALKPILNWNPISAACVIISINTGAYMAEIIRSGIQSVDRGQSEAARSIGMTSIQTMRYVILPQAIKNAFPSIGNEFIVNIKDSSVLSVIGFSELFWQAKSIAGSTFSTSEPFLVVAVMYFILTYATAMLLNYFEGRINHTKSSFPASQTVEDSTY</sequence>
<evidence type="ECO:0000313" key="12">
    <source>
        <dbReference type="EMBL" id="PXX78998.1"/>
    </source>
</evidence>
<keyword evidence="3 9" id="KW-0813">Transport</keyword>
<protein>
    <submittedName>
        <fullName evidence="11">Amino acid ABC transporter permease</fullName>
    </submittedName>
    <submittedName>
        <fullName evidence="12">Putative lysine transport system permease protein</fullName>
    </submittedName>
</protein>
<dbReference type="EMBL" id="JALDAW010000011">
    <property type="protein sequence ID" value="MDY5167621.1"/>
    <property type="molecule type" value="Genomic_DNA"/>
</dbReference>